<evidence type="ECO:0000259" key="6">
    <source>
        <dbReference type="PROSITE" id="PS51192"/>
    </source>
</evidence>
<dbReference type="PROSITE" id="PS51194">
    <property type="entry name" value="HELICASE_CTER"/>
    <property type="match status" value="1"/>
</dbReference>
<dbReference type="InterPro" id="IPR014001">
    <property type="entry name" value="Helicase_ATP-bd"/>
</dbReference>
<dbReference type="AlphaFoldDB" id="A0AAW0UNC4"/>
<dbReference type="InterPro" id="IPR007502">
    <property type="entry name" value="Helicase-assoc_dom"/>
</dbReference>
<dbReference type="Gene3D" id="1.20.120.1080">
    <property type="match status" value="1"/>
</dbReference>
<evidence type="ECO:0000259" key="7">
    <source>
        <dbReference type="PROSITE" id="PS51194"/>
    </source>
</evidence>
<evidence type="ECO:0000256" key="5">
    <source>
        <dbReference type="SAM" id="MobiDB-lite"/>
    </source>
</evidence>
<keyword evidence="9" id="KW-1185">Reference proteome</keyword>
<dbReference type="GO" id="GO:0003723">
    <property type="term" value="F:RNA binding"/>
    <property type="evidence" value="ECO:0007669"/>
    <property type="project" value="TreeGrafter"/>
</dbReference>
<dbReference type="InterPro" id="IPR001650">
    <property type="entry name" value="Helicase_C-like"/>
</dbReference>
<feature type="region of interest" description="Disordered" evidence="5">
    <location>
        <begin position="1"/>
        <end position="119"/>
    </location>
</feature>
<evidence type="ECO:0000313" key="9">
    <source>
        <dbReference type="Proteomes" id="UP001487740"/>
    </source>
</evidence>
<dbReference type="CDD" id="cd18791">
    <property type="entry name" value="SF2_C_RHA"/>
    <property type="match status" value="1"/>
</dbReference>
<dbReference type="InterPro" id="IPR011545">
    <property type="entry name" value="DEAD/DEAH_box_helicase_dom"/>
</dbReference>
<dbReference type="Gene3D" id="3.40.50.300">
    <property type="entry name" value="P-loop containing nucleotide triphosphate hydrolases"/>
    <property type="match status" value="2"/>
</dbReference>
<feature type="domain" description="Helicase C-terminal" evidence="7">
    <location>
        <begin position="478"/>
        <end position="646"/>
    </location>
</feature>
<dbReference type="EMBL" id="JARAKH010000009">
    <property type="protein sequence ID" value="KAK8401342.1"/>
    <property type="molecule type" value="Genomic_DNA"/>
</dbReference>
<reference evidence="8 9" key="1">
    <citation type="submission" date="2023-03" db="EMBL/GenBank/DDBJ databases">
        <title>High-quality genome of Scylla paramamosain provides insights in environmental adaptation.</title>
        <authorList>
            <person name="Zhang L."/>
        </authorList>
    </citation>
    <scope>NUCLEOTIDE SEQUENCE [LARGE SCALE GENOMIC DNA]</scope>
    <source>
        <strain evidence="8">LZ_2023a</strain>
        <tissue evidence="8">Muscle</tissue>
    </source>
</reference>
<comment type="caution">
    <text evidence="8">The sequence shown here is derived from an EMBL/GenBank/DDBJ whole genome shotgun (WGS) entry which is preliminary data.</text>
</comment>
<proteinExistence type="predicted"/>
<sequence length="1243" mass="139132">MKCTQQWATRSDHGHGHGHRSATGSGHKRPSIRRKRKGDTNTTEEGQDQNLVRGQGLEQGQVQGQTQRGTPVQQWEQHRAGRAGRPRAPSHFSGSNEVGSSAPSHHATVSSGATAGSDSEDELMFEWEAHRRELDLLFCGLGPEDPMVRGSEQYQDFWAFLKKYHGLHKQRKIREMCGAGRGTGMGQGTSAKFGLPLAFHKRHNINFSLSGASIEEMKRRLPPQDLEEVGKGRQRLSQRRLEEARLVMLLYLDFTQRQRFERLRQLRQTQAELPIAARREELLQEVEEHGVVIVAGDTGCGKSTQVPRYLLDAGYTNVAVTQPRRLACVALARRVAYETLDLYGSGVGYQVRFEKTRTSHTRLVFLTEGLLLRQVCVDPLLLQYQVIILDEVHERHLDTDFLLGVVKVLQVRRPEVRVLLMSATVNLDLFTSYFPGAPVVQVPGRLHPITLKYLPPPPIEKSKNDRMDPGPYVRLLQLIDQQYPADERGDLLVFLSGAKEIGTVVEAAQEYSRHSGRWVVLPLHSTLSAAQQERVFHVAPEGVRKCIVSTNIAETSVTIDGVRFVADSGKVKEMTHQARGKMRRLKECWVSQASAEQRKGRAGRTGPGTCFRLYSPQDYESFPRYSPPEVQRVPLDSVVLRMTSMGLPDPRLFPFIEPPPQEALEHALSSLQAQDAIDMDNKLTTLGQLLAQLPLEVGLGKMLIMGALFHQMEPVLSLAAAMSVQSPFKPHARRDPQCQAALKELENDHGDPFTLLAAYREWLGVKETGSQDSRRWCRRMGLEEHHFYDITKLRHQFSQLLQDSGLQRVAGAPRSTLTSAERAQRHGQLQQLRELRRELHQEDRRPTRVLRVGEGEGEDWELEGEGQGTTDIKDVDFRITNDPRRLREILRGSTLRGQDQTMLKVILCCGLYPGMAIADEHNNYKAGSEQLFHTPERPFTVLHPGGVLAAHPEVLQLSDSSIVEAPGFGRHPAATGQQLLAFGSVLETHKAFLVDTVRVPAAQTLLLFCHSLDTNADISTVVCDSFIELRFPEPSSAQNLLVRAVHLRKQWHRLLHLRTSKNPEDEGVVEAAALERDLSAGLVDYFQSEAVYSQRRLLAADVKVLHAGPGPGDCVLSTNPFTPPPGEACLPNPTKGGVDLTPYLAYNSLLDLQCTTTTINSYDTVCPYCDQDLHLTTLDRLAHLWQCLTACARPPPQAASQGGEGYDLTRKRYQCETCGETLWLTLKEIFIHRKSHISDSSCQ</sequence>
<evidence type="ECO:0008006" key="10">
    <source>
        <dbReference type="Google" id="ProtNLM"/>
    </source>
</evidence>
<dbReference type="EMBL" id="JARAKH010000009">
    <property type="protein sequence ID" value="KAK8401341.1"/>
    <property type="molecule type" value="Genomic_DNA"/>
</dbReference>
<evidence type="ECO:0000256" key="2">
    <source>
        <dbReference type="ARBA" id="ARBA00022801"/>
    </source>
</evidence>
<dbReference type="GO" id="GO:0005524">
    <property type="term" value="F:ATP binding"/>
    <property type="evidence" value="ECO:0007669"/>
    <property type="project" value="UniProtKB-KW"/>
</dbReference>
<protein>
    <recommendedName>
        <fullName evidence="10">ATP-dependent RNA helicase DHX34</fullName>
    </recommendedName>
</protein>
<dbReference type="SMART" id="SM00490">
    <property type="entry name" value="HELICc"/>
    <property type="match status" value="1"/>
</dbReference>
<feature type="domain" description="Helicase ATP-binding" evidence="6">
    <location>
        <begin position="283"/>
        <end position="443"/>
    </location>
</feature>
<dbReference type="FunFam" id="3.40.50.300:FF:000725">
    <property type="entry name" value="probable ATP-dependent RNA helicase DHX34"/>
    <property type="match status" value="1"/>
</dbReference>
<accession>A0AAW0UNC4</accession>
<keyword evidence="2" id="KW-0378">Hydrolase</keyword>
<gene>
    <name evidence="8" type="ORF">O3P69_002834</name>
</gene>
<dbReference type="PANTHER" id="PTHR18934:SF221">
    <property type="entry name" value="ATP-DEPENDENT RNA HELICASE DHX34-RELATED"/>
    <property type="match status" value="1"/>
</dbReference>
<dbReference type="SUPFAM" id="SSF52540">
    <property type="entry name" value="P-loop containing nucleoside triphosphate hydrolases"/>
    <property type="match status" value="1"/>
</dbReference>
<keyword evidence="3" id="KW-0347">Helicase</keyword>
<organism evidence="8 9">
    <name type="scientific">Scylla paramamosain</name>
    <name type="common">Mud crab</name>
    <dbReference type="NCBI Taxonomy" id="85552"/>
    <lineage>
        <taxon>Eukaryota</taxon>
        <taxon>Metazoa</taxon>
        <taxon>Ecdysozoa</taxon>
        <taxon>Arthropoda</taxon>
        <taxon>Crustacea</taxon>
        <taxon>Multicrustacea</taxon>
        <taxon>Malacostraca</taxon>
        <taxon>Eumalacostraca</taxon>
        <taxon>Eucarida</taxon>
        <taxon>Decapoda</taxon>
        <taxon>Pleocyemata</taxon>
        <taxon>Brachyura</taxon>
        <taxon>Eubrachyura</taxon>
        <taxon>Portunoidea</taxon>
        <taxon>Portunidae</taxon>
        <taxon>Portuninae</taxon>
        <taxon>Scylla</taxon>
    </lineage>
</organism>
<dbReference type="PANTHER" id="PTHR18934">
    <property type="entry name" value="ATP-DEPENDENT RNA HELICASE"/>
    <property type="match status" value="1"/>
</dbReference>
<feature type="compositionally biased region" description="Basic residues" evidence="5">
    <location>
        <begin position="16"/>
        <end position="37"/>
    </location>
</feature>
<evidence type="ECO:0000256" key="3">
    <source>
        <dbReference type="ARBA" id="ARBA00022806"/>
    </source>
</evidence>
<feature type="compositionally biased region" description="Polar residues" evidence="5">
    <location>
        <begin position="92"/>
        <end position="117"/>
    </location>
</feature>
<feature type="compositionally biased region" description="Polar residues" evidence="5">
    <location>
        <begin position="40"/>
        <end position="50"/>
    </location>
</feature>
<dbReference type="Pfam" id="PF00270">
    <property type="entry name" value="DEAD"/>
    <property type="match status" value="1"/>
</dbReference>
<feature type="compositionally biased region" description="Low complexity" evidence="5">
    <location>
        <begin position="51"/>
        <end position="74"/>
    </location>
</feature>
<dbReference type="InterPro" id="IPR027417">
    <property type="entry name" value="P-loop_NTPase"/>
</dbReference>
<dbReference type="FunFam" id="3.40.50.300:FF:004714">
    <property type="entry name" value="DEAD/DEAH box helicase"/>
    <property type="match status" value="1"/>
</dbReference>
<dbReference type="Pfam" id="PF21010">
    <property type="entry name" value="HA2_C"/>
    <property type="match status" value="1"/>
</dbReference>
<dbReference type="SMART" id="SM00847">
    <property type="entry name" value="HA2"/>
    <property type="match status" value="1"/>
</dbReference>
<dbReference type="Pfam" id="PF24485">
    <property type="entry name" value="zf-C2H2_DHX34"/>
    <property type="match status" value="1"/>
</dbReference>
<dbReference type="GO" id="GO:0016787">
    <property type="term" value="F:hydrolase activity"/>
    <property type="evidence" value="ECO:0007669"/>
    <property type="project" value="UniProtKB-KW"/>
</dbReference>
<evidence type="ECO:0000256" key="1">
    <source>
        <dbReference type="ARBA" id="ARBA00022741"/>
    </source>
</evidence>
<keyword evidence="4" id="KW-0067">ATP-binding</keyword>
<dbReference type="Proteomes" id="UP001487740">
    <property type="component" value="Unassembled WGS sequence"/>
</dbReference>
<evidence type="ECO:0000256" key="4">
    <source>
        <dbReference type="ARBA" id="ARBA00022840"/>
    </source>
</evidence>
<dbReference type="InterPro" id="IPR056382">
    <property type="entry name" value="DHX34_Znf-C2H2"/>
</dbReference>
<dbReference type="Pfam" id="PF00271">
    <property type="entry name" value="Helicase_C"/>
    <property type="match status" value="1"/>
</dbReference>
<dbReference type="GO" id="GO:0004386">
    <property type="term" value="F:helicase activity"/>
    <property type="evidence" value="ECO:0007669"/>
    <property type="project" value="UniProtKB-KW"/>
</dbReference>
<keyword evidence="1" id="KW-0547">Nucleotide-binding</keyword>
<dbReference type="SMART" id="SM00487">
    <property type="entry name" value="DEXDc"/>
    <property type="match status" value="1"/>
</dbReference>
<name>A0AAW0UNC4_SCYPA</name>
<dbReference type="PROSITE" id="PS51192">
    <property type="entry name" value="HELICASE_ATP_BIND_1"/>
    <property type="match status" value="1"/>
</dbReference>
<evidence type="ECO:0000313" key="8">
    <source>
        <dbReference type="EMBL" id="KAK8401341.1"/>
    </source>
</evidence>